<name>A0ABW3NP98_9FLAO</name>
<keyword evidence="1" id="KW-0175">Coiled coil</keyword>
<reference evidence="4" key="1">
    <citation type="journal article" date="2019" name="Int. J. Syst. Evol. Microbiol.">
        <title>The Global Catalogue of Microorganisms (GCM) 10K type strain sequencing project: providing services to taxonomists for standard genome sequencing and annotation.</title>
        <authorList>
            <consortium name="The Broad Institute Genomics Platform"/>
            <consortium name="The Broad Institute Genome Sequencing Center for Infectious Disease"/>
            <person name="Wu L."/>
            <person name="Ma J."/>
        </authorList>
    </citation>
    <scope>NUCLEOTIDE SEQUENCE [LARGE SCALE GENOMIC DNA]</scope>
    <source>
        <strain evidence="4">CCUG 64793</strain>
    </source>
</reference>
<comment type="caution">
    <text evidence="3">The sequence shown here is derived from an EMBL/GenBank/DDBJ whole genome shotgun (WGS) entry which is preliminary data.</text>
</comment>
<feature type="domain" description="DUF3347" evidence="2">
    <location>
        <begin position="57"/>
        <end position="125"/>
    </location>
</feature>
<accession>A0ABW3NP98</accession>
<keyword evidence="4" id="KW-1185">Reference proteome</keyword>
<evidence type="ECO:0000313" key="3">
    <source>
        <dbReference type="EMBL" id="MFD1095583.1"/>
    </source>
</evidence>
<dbReference type="PROSITE" id="PS51257">
    <property type="entry name" value="PROKAR_LIPOPROTEIN"/>
    <property type="match status" value="1"/>
</dbReference>
<evidence type="ECO:0000259" key="2">
    <source>
        <dbReference type="Pfam" id="PF11827"/>
    </source>
</evidence>
<dbReference type="InterPro" id="IPR021782">
    <property type="entry name" value="DUF3347"/>
</dbReference>
<sequence>MKRIFIALLTGAIAASCNFGQEKQSVKIDTPKELKKEKKKVPDVADQDFKDGMTGKIFHNYLQIKMALANKDTKKASATAKSMAASFEGERKELKSLAEKLSNTSELEEQREIFAEFTEKTGSMFEDVLAGGTIYKKYCPMAFDGKGAYWFSDVERDVNPYFGDKMPDCGKVEKKITKK</sequence>
<dbReference type="Proteomes" id="UP001597131">
    <property type="component" value="Unassembled WGS sequence"/>
</dbReference>
<evidence type="ECO:0000313" key="4">
    <source>
        <dbReference type="Proteomes" id="UP001597131"/>
    </source>
</evidence>
<organism evidence="3 4">
    <name type="scientific">Salegentibacter chungangensis</name>
    <dbReference type="NCBI Taxonomy" id="1335724"/>
    <lineage>
        <taxon>Bacteria</taxon>
        <taxon>Pseudomonadati</taxon>
        <taxon>Bacteroidota</taxon>
        <taxon>Flavobacteriia</taxon>
        <taxon>Flavobacteriales</taxon>
        <taxon>Flavobacteriaceae</taxon>
        <taxon>Salegentibacter</taxon>
    </lineage>
</organism>
<dbReference type="Pfam" id="PF11827">
    <property type="entry name" value="DUF3347"/>
    <property type="match status" value="1"/>
</dbReference>
<feature type="coiled-coil region" evidence="1">
    <location>
        <begin position="84"/>
        <end position="111"/>
    </location>
</feature>
<evidence type="ECO:0000256" key="1">
    <source>
        <dbReference type="SAM" id="Coils"/>
    </source>
</evidence>
<protein>
    <submittedName>
        <fullName evidence="3">DUF3347 domain-containing protein</fullName>
    </submittedName>
</protein>
<proteinExistence type="predicted"/>
<dbReference type="RefSeq" id="WP_380744442.1">
    <property type="nucleotide sequence ID" value="NZ_JBHTLI010000001.1"/>
</dbReference>
<dbReference type="EMBL" id="JBHTLI010000001">
    <property type="protein sequence ID" value="MFD1095583.1"/>
    <property type="molecule type" value="Genomic_DNA"/>
</dbReference>
<gene>
    <name evidence="3" type="ORF">ACFQ3Q_07485</name>
</gene>